<evidence type="ECO:0000313" key="1">
    <source>
        <dbReference type="EMBL" id="MPM41805.1"/>
    </source>
</evidence>
<name>A0A644ZLN9_9ZZZZ</name>
<accession>A0A644ZLN9</accession>
<sequence>MKHRYAAGFGEGLFHGFDNRGVLGILIDVFRKIFLQGLSGDRHDGGIQNVPQMLRDSGDSAGPEERLHLRLGGGVDLGNLGRGFAQLLKLLHHVHVQLRLVGDGRQVQHGVGGAAGGHGHLNAVADSRGGQNLAGGDALFAQVHDGPARLEGAAQTGGIGGGNQGAAGQGHAQRLGHAAHGVGCAVERARTAARAGGVLQRGILALGKLVGLHHTQCLGNRGQVGFTSVKLNAAQHGAAHADDAGNIQPGGSHQHGGYDFIAGGQQHQPVQPVGLGHNLHGVADNLPGGQNIVHPLVALRHAVTGGDGPKLHGSAPACVNAVLGIFRNLVQIVMSGHHGVPCVGDSDQRLPLLQFAVRIPHGLKQGPRKGAVLLTQNCLTAKFHKKFPP</sequence>
<dbReference type="EMBL" id="VSSQ01009498">
    <property type="protein sequence ID" value="MPM41805.1"/>
    <property type="molecule type" value="Genomic_DNA"/>
</dbReference>
<protein>
    <submittedName>
        <fullName evidence="1">Uncharacterized protein</fullName>
    </submittedName>
</protein>
<dbReference type="AlphaFoldDB" id="A0A644ZLN9"/>
<reference evidence="1" key="1">
    <citation type="submission" date="2019-08" db="EMBL/GenBank/DDBJ databases">
        <authorList>
            <person name="Kucharzyk K."/>
            <person name="Murdoch R.W."/>
            <person name="Higgins S."/>
            <person name="Loffler F."/>
        </authorList>
    </citation>
    <scope>NUCLEOTIDE SEQUENCE</scope>
</reference>
<comment type="caution">
    <text evidence="1">The sequence shown here is derived from an EMBL/GenBank/DDBJ whole genome shotgun (WGS) entry which is preliminary data.</text>
</comment>
<proteinExistence type="predicted"/>
<organism evidence="1">
    <name type="scientific">bioreactor metagenome</name>
    <dbReference type="NCBI Taxonomy" id="1076179"/>
    <lineage>
        <taxon>unclassified sequences</taxon>
        <taxon>metagenomes</taxon>
        <taxon>ecological metagenomes</taxon>
    </lineage>
</organism>
<gene>
    <name evidence="1" type="ORF">SDC9_88464</name>
</gene>